<dbReference type="Pfam" id="PF00561">
    <property type="entry name" value="Abhydrolase_1"/>
    <property type="match status" value="1"/>
</dbReference>
<organism evidence="2 3">
    <name type="scientific">Microbacterium immunditiarum</name>
    <dbReference type="NCBI Taxonomy" id="337480"/>
    <lineage>
        <taxon>Bacteria</taxon>
        <taxon>Bacillati</taxon>
        <taxon>Actinomycetota</taxon>
        <taxon>Actinomycetes</taxon>
        <taxon>Micrococcales</taxon>
        <taxon>Microbacteriaceae</taxon>
        <taxon>Microbacterium</taxon>
    </lineage>
</organism>
<dbReference type="RefSeq" id="WP_179487705.1">
    <property type="nucleotide sequence ID" value="NZ_JACCBV010000001.1"/>
</dbReference>
<reference evidence="2 3" key="1">
    <citation type="submission" date="2020-07" db="EMBL/GenBank/DDBJ databases">
        <title>Sequencing the genomes of 1000 actinobacteria strains.</title>
        <authorList>
            <person name="Klenk H.-P."/>
        </authorList>
    </citation>
    <scope>NUCLEOTIDE SEQUENCE [LARGE SCALE GENOMIC DNA]</scope>
    <source>
        <strain evidence="2 3">DSM 24662</strain>
    </source>
</reference>
<dbReference type="AlphaFoldDB" id="A0A7Y9GLQ2"/>
<dbReference type="InterPro" id="IPR050266">
    <property type="entry name" value="AB_hydrolase_sf"/>
</dbReference>
<proteinExistence type="predicted"/>
<dbReference type="PANTHER" id="PTHR43798">
    <property type="entry name" value="MONOACYLGLYCEROL LIPASE"/>
    <property type="match status" value="1"/>
</dbReference>
<protein>
    <submittedName>
        <fullName evidence="2">Pimeloyl-ACP methyl ester carboxylesterase</fullName>
    </submittedName>
</protein>
<dbReference type="Proteomes" id="UP000576969">
    <property type="component" value="Unassembled WGS sequence"/>
</dbReference>
<name>A0A7Y9GLQ2_9MICO</name>
<feature type="domain" description="AB hydrolase-1" evidence="1">
    <location>
        <begin position="24"/>
        <end position="252"/>
    </location>
</feature>
<evidence type="ECO:0000313" key="2">
    <source>
        <dbReference type="EMBL" id="NYE18797.1"/>
    </source>
</evidence>
<dbReference type="InterPro" id="IPR029058">
    <property type="entry name" value="AB_hydrolase_fold"/>
</dbReference>
<dbReference type="GO" id="GO:0003824">
    <property type="term" value="F:catalytic activity"/>
    <property type="evidence" value="ECO:0007669"/>
    <property type="project" value="UniProtKB-ARBA"/>
</dbReference>
<keyword evidence="3" id="KW-1185">Reference proteome</keyword>
<dbReference type="SUPFAM" id="SSF53474">
    <property type="entry name" value="alpha/beta-Hydrolases"/>
    <property type="match status" value="1"/>
</dbReference>
<dbReference type="InterPro" id="IPR000073">
    <property type="entry name" value="AB_hydrolase_1"/>
</dbReference>
<comment type="caution">
    <text evidence="2">The sequence shown here is derived from an EMBL/GenBank/DDBJ whole genome shotgun (WGS) entry which is preliminary data.</text>
</comment>
<gene>
    <name evidence="2" type="ORF">BJ991_000825</name>
</gene>
<sequence length="273" mass="29243">MRPIVRTVSTPAFTTEIREHGEGPTLVLIQGGGTGKNAWNALVDRLAPRVRCVAFDNRGVGGASHADESLTIEDLARDAASVIEALGEGAVHVAGVSLGGFIAMRLAAMRPDLVSSLTLHATAAKLDERTIQQGDFRRRIMDLGLPDTGGMIREYLRAWAAGSRGLLADLPADVVSHSEFSRQNYLGHLNAIRGHDMGAHELGRITAPTLITAGAEDILCSLENARFLHRSIPGSQLVILERAGHVYYFEEPVLTGAVQEGWIMQHVDASASA</sequence>
<dbReference type="EMBL" id="JACCBV010000001">
    <property type="protein sequence ID" value="NYE18797.1"/>
    <property type="molecule type" value="Genomic_DNA"/>
</dbReference>
<dbReference type="PRINTS" id="PR00111">
    <property type="entry name" value="ABHYDROLASE"/>
</dbReference>
<dbReference type="Gene3D" id="3.40.50.1820">
    <property type="entry name" value="alpha/beta hydrolase"/>
    <property type="match status" value="1"/>
</dbReference>
<accession>A0A7Y9GLQ2</accession>
<evidence type="ECO:0000313" key="3">
    <source>
        <dbReference type="Proteomes" id="UP000576969"/>
    </source>
</evidence>
<evidence type="ECO:0000259" key="1">
    <source>
        <dbReference type="Pfam" id="PF00561"/>
    </source>
</evidence>